<comment type="similarity">
    <text evidence="3 11">Belongs to the purine nucleoside phosphorylase YfiH/LACC1 family.</text>
</comment>
<keyword evidence="5" id="KW-0479">Metal-binding</keyword>
<keyword evidence="4" id="KW-0808">Transferase</keyword>
<evidence type="ECO:0000256" key="10">
    <source>
        <dbReference type="ARBA" id="ARBA00049893"/>
    </source>
</evidence>
<evidence type="ECO:0000256" key="11">
    <source>
        <dbReference type="RuleBase" id="RU361274"/>
    </source>
</evidence>
<evidence type="ECO:0000256" key="1">
    <source>
        <dbReference type="ARBA" id="ARBA00000553"/>
    </source>
</evidence>
<evidence type="ECO:0000256" key="8">
    <source>
        <dbReference type="ARBA" id="ARBA00047989"/>
    </source>
</evidence>
<evidence type="ECO:0000256" key="7">
    <source>
        <dbReference type="ARBA" id="ARBA00022833"/>
    </source>
</evidence>
<dbReference type="GO" id="GO:0017061">
    <property type="term" value="F:S-methyl-5-thioadenosine phosphorylase activity"/>
    <property type="evidence" value="ECO:0007669"/>
    <property type="project" value="UniProtKB-EC"/>
</dbReference>
<evidence type="ECO:0000256" key="4">
    <source>
        <dbReference type="ARBA" id="ARBA00022679"/>
    </source>
</evidence>
<evidence type="ECO:0000313" key="12">
    <source>
        <dbReference type="EMBL" id="HIZ65709.1"/>
    </source>
</evidence>
<comment type="catalytic activity">
    <reaction evidence="1">
        <text>inosine + phosphate = alpha-D-ribose 1-phosphate + hypoxanthine</text>
        <dbReference type="Rhea" id="RHEA:27646"/>
        <dbReference type="ChEBI" id="CHEBI:17368"/>
        <dbReference type="ChEBI" id="CHEBI:17596"/>
        <dbReference type="ChEBI" id="CHEBI:43474"/>
        <dbReference type="ChEBI" id="CHEBI:57720"/>
        <dbReference type="EC" id="2.4.2.1"/>
    </reaction>
    <physiologicalReaction direction="left-to-right" evidence="1">
        <dbReference type="Rhea" id="RHEA:27647"/>
    </physiologicalReaction>
</comment>
<comment type="catalytic activity">
    <reaction evidence="9">
        <text>adenosine + phosphate = alpha-D-ribose 1-phosphate + adenine</text>
        <dbReference type="Rhea" id="RHEA:27642"/>
        <dbReference type="ChEBI" id="CHEBI:16335"/>
        <dbReference type="ChEBI" id="CHEBI:16708"/>
        <dbReference type="ChEBI" id="CHEBI:43474"/>
        <dbReference type="ChEBI" id="CHEBI:57720"/>
        <dbReference type="EC" id="2.4.2.1"/>
    </reaction>
    <physiologicalReaction direction="left-to-right" evidence="9">
        <dbReference type="Rhea" id="RHEA:27643"/>
    </physiologicalReaction>
</comment>
<dbReference type="GO" id="GO:0016787">
    <property type="term" value="F:hydrolase activity"/>
    <property type="evidence" value="ECO:0007669"/>
    <property type="project" value="UniProtKB-KW"/>
</dbReference>
<dbReference type="InterPro" id="IPR011324">
    <property type="entry name" value="Cytotoxic_necrot_fac-like_cat"/>
</dbReference>
<keyword evidence="7" id="KW-0862">Zinc</keyword>
<keyword evidence="6" id="KW-0378">Hydrolase</keyword>
<comment type="caution">
    <text evidence="12">The sequence shown here is derived from an EMBL/GenBank/DDBJ whole genome shotgun (WGS) entry which is preliminary data.</text>
</comment>
<dbReference type="Pfam" id="PF02578">
    <property type="entry name" value="Cu-oxidase_4"/>
    <property type="match status" value="1"/>
</dbReference>
<dbReference type="PANTHER" id="PTHR30616:SF2">
    <property type="entry name" value="PURINE NUCLEOSIDE PHOSPHORYLASE LACC1"/>
    <property type="match status" value="1"/>
</dbReference>
<comment type="function">
    <text evidence="2">Purine nucleoside enzyme that catalyzes the phosphorolysis of adenosine and inosine nucleosides, yielding D-ribose 1-phosphate and the respective free bases, adenine and hypoxanthine. Also catalyzes the phosphorolysis of S-methyl-5'-thioadenosine into adenine and S-methyl-5-thio-alpha-D-ribose 1-phosphate. Also has adenosine deaminase activity.</text>
</comment>
<name>A0A9D2JTV3_9FIRM</name>
<accession>A0A9D2JTV3</accession>
<reference evidence="12" key="2">
    <citation type="submission" date="2021-04" db="EMBL/GenBank/DDBJ databases">
        <authorList>
            <person name="Gilroy R."/>
        </authorList>
    </citation>
    <scope>NUCLEOTIDE SEQUENCE</scope>
    <source>
        <strain evidence="12">1068</strain>
    </source>
</reference>
<dbReference type="CDD" id="cd16833">
    <property type="entry name" value="YfiH"/>
    <property type="match status" value="1"/>
</dbReference>
<dbReference type="AlphaFoldDB" id="A0A9D2JTV3"/>
<dbReference type="Proteomes" id="UP000824056">
    <property type="component" value="Unassembled WGS sequence"/>
</dbReference>
<evidence type="ECO:0000256" key="6">
    <source>
        <dbReference type="ARBA" id="ARBA00022801"/>
    </source>
</evidence>
<organism evidence="12 13">
    <name type="scientific">Candidatus Blautia pullicola</name>
    <dbReference type="NCBI Taxonomy" id="2838498"/>
    <lineage>
        <taxon>Bacteria</taxon>
        <taxon>Bacillati</taxon>
        <taxon>Bacillota</taxon>
        <taxon>Clostridia</taxon>
        <taxon>Lachnospirales</taxon>
        <taxon>Lachnospiraceae</taxon>
        <taxon>Blautia</taxon>
    </lineage>
</organism>
<evidence type="ECO:0000256" key="3">
    <source>
        <dbReference type="ARBA" id="ARBA00007353"/>
    </source>
</evidence>
<dbReference type="SUPFAM" id="SSF64438">
    <property type="entry name" value="CNF1/YfiH-like putative cysteine hydrolases"/>
    <property type="match status" value="1"/>
</dbReference>
<sequence>MEIKWDAHTKKHMELKENQGVTYLSYPDFETLPGFYHGFSTRLGGVSQGIYASMNLSFQRGDKEARVRENYRRIARALDFSLEKAVCSQQTHTANIRMVTGEDGGKGILRPLDYQDVDGLMTNEEGVTLITSFADCVPLFFIDPVHRAVGLAHSGWRGTVARIGAHMVEQMSEHFHSEPSQLYTAIGPSICQDCYEVSQDVALEFQEEFPGHAQEPELLYEKKPGKYQLNLWRANEIVLLEAGVSPGHILFPGICTCCNPNLLFSHRASQGKRGNLSAFLGIRPSME</sequence>
<protein>
    <recommendedName>
        <fullName evidence="11">Purine nucleoside phosphorylase</fullName>
    </recommendedName>
</protein>
<evidence type="ECO:0000256" key="2">
    <source>
        <dbReference type="ARBA" id="ARBA00003215"/>
    </source>
</evidence>
<evidence type="ECO:0000313" key="13">
    <source>
        <dbReference type="Proteomes" id="UP000824056"/>
    </source>
</evidence>
<comment type="catalytic activity">
    <reaction evidence="10">
        <text>S-methyl-5'-thioadenosine + phosphate = 5-(methylsulfanyl)-alpha-D-ribose 1-phosphate + adenine</text>
        <dbReference type="Rhea" id="RHEA:11852"/>
        <dbReference type="ChEBI" id="CHEBI:16708"/>
        <dbReference type="ChEBI" id="CHEBI:17509"/>
        <dbReference type="ChEBI" id="CHEBI:43474"/>
        <dbReference type="ChEBI" id="CHEBI:58533"/>
        <dbReference type="EC" id="2.4.2.28"/>
    </reaction>
    <physiologicalReaction direction="left-to-right" evidence="10">
        <dbReference type="Rhea" id="RHEA:11853"/>
    </physiologicalReaction>
</comment>
<dbReference type="NCBIfam" id="TIGR00726">
    <property type="entry name" value="peptidoglycan editing factor PgeF"/>
    <property type="match status" value="1"/>
</dbReference>
<dbReference type="InterPro" id="IPR038371">
    <property type="entry name" value="Cu_polyphenol_OxRdtase_sf"/>
</dbReference>
<dbReference type="GO" id="GO:0005507">
    <property type="term" value="F:copper ion binding"/>
    <property type="evidence" value="ECO:0007669"/>
    <property type="project" value="TreeGrafter"/>
</dbReference>
<dbReference type="EMBL" id="DXBG01000173">
    <property type="protein sequence ID" value="HIZ65709.1"/>
    <property type="molecule type" value="Genomic_DNA"/>
</dbReference>
<comment type="catalytic activity">
    <reaction evidence="8">
        <text>adenosine + H2O + H(+) = inosine + NH4(+)</text>
        <dbReference type="Rhea" id="RHEA:24408"/>
        <dbReference type="ChEBI" id="CHEBI:15377"/>
        <dbReference type="ChEBI" id="CHEBI:15378"/>
        <dbReference type="ChEBI" id="CHEBI:16335"/>
        <dbReference type="ChEBI" id="CHEBI:17596"/>
        <dbReference type="ChEBI" id="CHEBI:28938"/>
        <dbReference type="EC" id="3.5.4.4"/>
    </reaction>
    <physiologicalReaction direction="left-to-right" evidence="8">
        <dbReference type="Rhea" id="RHEA:24409"/>
    </physiologicalReaction>
</comment>
<evidence type="ECO:0000256" key="9">
    <source>
        <dbReference type="ARBA" id="ARBA00048968"/>
    </source>
</evidence>
<evidence type="ECO:0000256" key="5">
    <source>
        <dbReference type="ARBA" id="ARBA00022723"/>
    </source>
</evidence>
<dbReference type="Gene3D" id="3.60.140.10">
    <property type="entry name" value="CNF1/YfiH-like putative cysteine hydrolases"/>
    <property type="match status" value="1"/>
</dbReference>
<dbReference type="PANTHER" id="PTHR30616">
    <property type="entry name" value="UNCHARACTERIZED PROTEIN YFIH"/>
    <property type="match status" value="1"/>
</dbReference>
<reference evidence="12" key="1">
    <citation type="journal article" date="2021" name="PeerJ">
        <title>Extensive microbial diversity within the chicken gut microbiome revealed by metagenomics and culture.</title>
        <authorList>
            <person name="Gilroy R."/>
            <person name="Ravi A."/>
            <person name="Getino M."/>
            <person name="Pursley I."/>
            <person name="Horton D.L."/>
            <person name="Alikhan N.F."/>
            <person name="Baker D."/>
            <person name="Gharbi K."/>
            <person name="Hall N."/>
            <person name="Watson M."/>
            <person name="Adriaenssens E.M."/>
            <person name="Foster-Nyarko E."/>
            <person name="Jarju S."/>
            <person name="Secka A."/>
            <person name="Antonio M."/>
            <person name="Oren A."/>
            <person name="Chaudhuri R.R."/>
            <person name="La Ragione R."/>
            <person name="Hildebrand F."/>
            <person name="Pallen M.J."/>
        </authorList>
    </citation>
    <scope>NUCLEOTIDE SEQUENCE</scope>
    <source>
        <strain evidence="12">1068</strain>
    </source>
</reference>
<proteinExistence type="inferred from homology"/>
<gene>
    <name evidence="12" type="primary">pgeF</name>
    <name evidence="12" type="ORF">H9809_07400</name>
</gene>
<dbReference type="InterPro" id="IPR003730">
    <property type="entry name" value="Cu_polyphenol_OxRdtase"/>
</dbReference>